<reference evidence="2 3" key="1">
    <citation type="submission" date="2020-02" db="EMBL/GenBank/DDBJ databases">
        <title>Bacillus aquiflavi sp. nov., isolated from yellow water of strong flavor Chinese baijiu in Yibin region of China.</title>
        <authorList>
            <person name="Xie J."/>
        </authorList>
    </citation>
    <scope>NUCLEOTIDE SEQUENCE [LARGE SCALE GENOMIC DNA]</scope>
    <source>
        <strain evidence="2 3">3H-10</strain>
    </source>
</reference>
<sequence length="126" mass="14392">MANPYYYNHEQGFHPHLQNYDPYYQGMSSHSHHAQSLFQNPLQPNDEKDPFHYQQMEGYQNLNPYPQHNMIQKQPGGLNSIVNSFKSQDGTIDFNKMMNTAGSMMNAVNQVSSLVKGFSSIFKASG</sequence>
<dbReference type="Pfam" id="PF14179">
    <property type="entry name" value="YppG"/>
    <property type="match status" value="1"/>
</dbReference>
<evidence type="ECO:0000313" key="4">
    <source>
        <dbReference type="Proteomes" id="UP000570010"/>
    </source>
</evidence>
<reference evidence="1 4" key="2">
    <citation type="submission" date="2020-07" db="EMBL/GenBank/DDBJ databases">
        <authorList>
            <person name="Feng H."/>
        </authorList>
    </citation>
    <scope>NUCLEOTIDE SEQUENCE [LARGE SCALE GENOMIC DNA]</scope>
    <source>
        <strain evidence="4">s-12</strain>
        <strain evidence="1">S-12</strain>
    </source>
</reference>
<gene>
    <name evidence="2" type="ORF">G4D64_02940</name>
    <name evidence="1" type="ORF">H1Z61_02945</name>
</gene>
<name>A0A6B3VW42_9BACI</name>
<dbReference type="EMBL" id="JACEIO010000004">
    <property type="protein sequence ID" value="MBA4536123.1"/>
    <property type="molecule type" value="Genomic_DNA"/>
</dbReference>
<dbReference type="Proteomes" id="UP000472971">
    <property type="component" value="Unassembled WGS sequence"/>
</dbReference>
<comment type="caution">
    <text evidence="2">The sequence shown here is derived from an EMBL/GenBank/DDBJ whole genome shotgun (WGS) entry which is preliminary data.</text>
</comment>
<dbReference type="EMBL" id="JAAIWN010000004">
    <property type="protein sequence ID" value="NEY80497.1"/>
    <property type="molecule type" value="Genomic_DNA"/>
</dbReference>
<dbReference type="AlphaFoldDB" id="A0A6B3VW42"/>
<evidence type="ECO:0000313" key="3">
    <source>
        <dbReference type="Proteomes" id="UP000472971"/>
    </source>
</evidence>
<protein>
    <submittedName>
        <fullName evidence="1">YppG family protein</fullName>
    </submittedName>
</protein>
<evidence type="ECO:0000313" key="2">
    <source>
        <dbReference type="EMBL" id="NEY80497.1"/>
    </source>
</evidence>
<evidence type="ECO:0000313" key="1">
    <source>
        <dbReference type="EMBL" id="MBA4536123.1"/>
    </source>
</evidence>
<accession>A0A6B3VW42</accession>
<dbReference type="InterPro" id="IPR025555">
    <property type="entry name" value="YppG"/>
</dbReference>
<organism evidence="2 3">
    <name type="scientific">Bacillus aquiflavi</name>
    <dbReference type="NCBI Taxonomy" id="2672567"/>
    <lineage>
        <taxon>Bacteria</taxon>
        <taxon>Bacillati</taxon>
        <taxon>Bacillota</taxon>
        <taxon>Bacilli</taxon>
        <taxon>Bacillales</taxon>
        <taxon>Bacillaceae</taxon>
        <taxon>Bacillus</taxon>
    </lineage>
</organism>
<proteinExistence type="predicted"/>
<keyword evidence="3" id="KW-1185">Reference proteome</keyword>
<dbReference type="Proteomes" id="UP000570010">
    <property type="component" value="Unassembled WGS sequence"/>
</dbReference>